<reference evidence="2" key="1">
    <citation type="submission" date="2020-04" db="EMBL/GenBank/DDBJ databases">
        <authorList>
            <person name="Chiriac C."/>
            <person name="Salcher M."/>
            <person name="Ghai R."/>
            <person name="Kavagutti S V."/>
        </authorList>
    </citation>
    <scope>NUCLEOTIDE SEQUENCE</scope>
</reference>
<evidence type="ECO:0000313" key="2">
    <source>
        <dbReference type="EMBL" id="CAB4159048.1"/>
    </source>
</evidence>
<feature type="region of interest" description="Disordered" evidence="1">
    <location>
        <begin position="132"/>
        <end position="156"/>
    </location>
</feature>
<dbReference type="EMBL" id="LR796673">
    <property type="protein sequence ID" value="CAB4159048.1"/>
    <property type="molecule type" value="Genomic_DNA"/>
</dbReference>
<accession>A0A6J5NPW7</accession>
<protein>
    <submittedName>
        <fullName evidence="2">Uncharacterized protein</fullName>
    </submittedName>
</protein>
<organism evidence="2">
    <name type="scientific">uncultured Caudovirales phage</name>
    <dbReference type="NCBI Taxonomy" id="2100421"/>
    <lineage>
        <taxon>Viruses</taxon>
        <taxon>Duplodnaviria</taxon>
        <taxon>Heunggongvirae</taxon>
        <taxon>Uroviricota</taxon>
        <taxon>Caudoviricetes</taxon>
        <taxon>Peduoviridae</taxon>
        <taxon>Maltschvirus</taxon>
        <taxon>Maltschvirus maltsch</taxon>
    </lineage>
</organism>
<proteinExistence type="predicted"/>
<sequence length="533" mass="54946">MTNQPPLNLSSGSDPYAQIRSLQFVTQPNYRPIAEDEWIYENTDEGTARRPPPGAVTLTNNEGNSSYAMPDGTGSATPVTPEGLADWKGLLGGFESKYNNFTLGADGTITGTLQRPGMHKYDTMTGTWKQGSDGRWSLTNDPSTMPTRQVSTSQRNRDVAEKFAAAAAIMATAAYGGTQLAALNAAAPTAVGTTAATTAAGTTAAGATAGAGMTVPSGFALAPSLGSGAAATTAASTAASTAATAAGMGGMWQGLAYGVGSGLISTLFGPDEPDMSGVNDAARSNAEISRGQLQLAERQYADAQKLFEEYKPMLNEQIQLSLEAARKSNQRSDAQWADYESIWRPTEKRLAEMSLDMASEGRISQEAQRSADETAGQYDEAIKANRDSLIASGANPEKVAAMEASMRLQAARGTGGAFGQGRRDAETKAIGVLDNSARFGRNMPSTGLATAALAGQQSGQATGGYTSLAGAAAAPGQNTLPFVQTAINANNASGSLFSDVANTQLRTSIARNNQVMGGIGAGLKLYGLTLGGP</sequence>
<evidence type="ECO:0000256" key="1">
    <source>
        <dbReference type="SAM" id="MobiDB-lite"/>
    </source>
</evidence>
<feature type="compositionally biased region" description="Polar residues" evidence="1">
    <location>
        <begin position="137"/>
        <end position="154"/>
    </location>
</feature>
<name>A0A6J5NPW7_9CAUD</name>
<gene>
    <name evidence="2" type="ORF">UFOVP703_53</name>
</gene>